<evidence type="ECO:0000313" key="3">
    <source>
        <dbReference type="EMBL" id="OGH89004.1"/>
    </source>
</evidence>
<evidence type="ECO:0000313" key="4">
    <source>
        <dbReference type="Proteomes" id="UP000178490"/>
    </source>
</evidence>
<dbReference type="Proteomes" id="UP000178490">
    <property type="component" value="Unassembled WGS sequence"/>
</dbReference>
<name>A0A1F6NZB9_9BACT</name>
<dbReference type="CDD" id="cd04606">
    <property type="entry name" value="CBS_pair_Mg_transporter"/>
    <property type="match status" value="1"/>
</dbReference>
<dbReference type="InterPro" id="IPR000644">
    <property type="entry name" value="CBS_dom"/>
</dbReference>
<dbReference type="AlphaFoldDB" id="A0A1F6NZB9"/>
<dbReference type="GO" id="GO:0015095">
    <property type="term" value="F:magnesium ion transmembrane transporter activity"/>
    <property type="evidence" value="ECO:0007669"/>
    <property type="project" value="InterPro"/>
</dbReference>
<accession>A0A1F6NZB9</accession>
<proteinExistence type="predicted"/>
<dbReference type="PROSITE" id="PS51371">
    <property type="entry name" value="CBS"/>
    <property type="match status" value="2"/>
</dbReference>
<protein>
    <recommendedName>
        <fullName evidence="2">CBS domain-containing protein</fullName>
    </recommendedName>
</protein>
<dbReference type="SUPFAM" id="SSF158791">
    <property type="entry name" value="MgtE N-terminal domain-like"/>
    <property type="match status" value="1"/>
</dbReference>
<dbReference type="Gene3D" id="1.25.60.10">
    <property type="entry name" value="MgtE N-terminal domain-like"/>
    <property type="match status" value="1"/>
</dbReference>
<feature type="domain" description="CBS" evidence="2">
    <location>
        <begin position="284"/>
        <end position="347"/>
    </location>
</feature>
<feature type="domain" description="CBS" evidence="2">
    <location>
        <begin position="348"/>
        <end position="404"/>
    </location>
</feature>
<dbReference type="EMBL" id="MFRC01000052">
    <property type="protein sequence ID" value="OGH89004.1"/>
    <property type="molecule type" value="Genomic_DNA"/>
</dbReference>
<dbReference type="GO" id="GO:0016020">
    <property type="term" value="C:membrane"/>
    <property type="evidence" value="ECO:0007669"/>
    <property type="project" value="InterPro"/>
</dbReference>
<dbReference type="SUPFAM" id="SSF54631">
    <property type="entry name" value="CBS-domain pair"/>
    <property type="match status" value="1"/>
</dbReference>
<evidence type="ECO:0000259" key="2">
    <source>
        <dbReference type="PROSITE" id="PS51371"/>
    </source>
</evidence>
<dbReference type="PANTHER" id="PTHR43773:SF1">
    <property type="entry name" value="MAGNESIUM TRANSPORTER MGTE"/>
    <property type="match status" value="1"/>
</dbReference>
<dbReference type="PANTHER" id="PTHR43773">
    <property type="entry name" value="MAGNESIUM TRANSPORTER MGTE"/>
    <property type="match status" value="1"/>
</dbReference>
<dbReference type="Pfam" id="PF00571">
    <property type="entry name" value="CBS"/>
    <property type="match status" value="1"/>
</dbReference>
<dbReference type="InterPro" id="IPR038076">
    <property type="entry name" value="MgtE_N_sf"/>
</dbReference>
<keyword evidence="1" id="KW-0129">CBS domain</keyword>
<dbReference type="InterPro" id="IPR006669">
    <property type="entry name" value="MgtE_transporter"/>
</dbReference>
<dbReference type="InterPro" id="IPR046342">
    <property type="entry name" value="CBS_dom_sf"/>
</dbReference>
<organism evidence="3 4">
    <name type="scientific">Candidatus Magasanikbacteria bacterium RIFOXYD2_FULL_36_9</name>
    <dbReference type="NCBI Taxonomy" id="1798707"/>
    <lineage>
        <taxon>Bacteria</taxon>
        <taxon>Candidatus Magasanikiibacteriota</taxon>
    </lineage>
</organism>
<gene>
    <name evidence="3" type="ORF">A2537_01160</name>
</gene>
<dbReference type="InterPro" id="IPR006668">
    <property type="entry name" value="Mg_transptr_MgtE_intracell_dom"/>
</dbReference>
<evidence type="ECO:0000256" key="1">
    <source>
        <dbReference type="PROSITE-ProRule" id="PRU00703"/>
    </source>
</evidence>
<sequence length="404" mass="45771">MPYFSHLINSQVNDSADVMIGRLEDVLIKVKPGDYSALEYIIIKQRHHKKRIIIPYDAVENFSNEEVSLRTLFSKINFLESEPAGYVRLNRDVMDQQIVDVAGARVVRVNDLRIGDFEGKLCVLGIDVSFKGLLRRLSVSSLDFFDFFKVNLIDWRKAQPVEGVLKLDSVSRDLTKLHPADIANIIEDLSVKQGSNLVLSLDKNMAARVFEEIDPEIQKSLIGQLSPEHAARISERMSIDELVDLIQSLPEHQSKQLLDYVEQERMKKIKKLLSYEDDTAGGLMTTEFLAGLPDDTVSGTIEKIRHLSESFRSANYIYVIDEKSKYKGVISFRRLIMADGDEILKDVMKKSVHLPLLHPNQSIKSVAHLMTKYDLNSVAVVDDENKFLGVVTVDDVMRVLVPNA</sequence>
<dbReference type="Pfam" id="PF03448">
    <property type="entry name" value="MgtE_N"/>
    <property type="match status" value="1"/>
</dbReference>
<dbReference type="SMART" id="SM00924">
    <property type="entry name" value="MgtE_N"/>
    <property type="match status" value="1"/>
</dbReference>
<dbReference type="SMART" id="SM00116">
    <property type="entry name" value="CBS"/>
    <property type="match status" value="1"/>
</dbReference>
<reference evidence="3 4" key="1">
    <citation type="journal article" date="2016" name="Nat. Commun.">
        <title>Thousands of microbial genomes shed light on interconnected biogeochemical processes in an aquifer system.</title>
        <authorList>
            <person name="Anantharaman K."/>
            <person name="Brown C.T."/>
            <person name="Hug L.A."/>
            <person name="Sharon I."/>
            <person name="Castelle C.J."/>
            <person name="Probst A.J."/>
            <person name="Thomas B.C."/>
            <person name="Singh A."/>
            <person name="Wilkins M.J."/>
            <person name="Karaoz U."/>
            <person name="Brodie E.L."/>
            <person name="Williams K.H."/>
            <person name="Hubbard S.S."/>
            <person name="Banfield J.F."/>
        </authorList>
    </citation>
    <scope>NUCLEOTIDE SEQUENCE [LARGE SCALE GENOMIC DNA]</scope>
</reference>
<dbReference type="Gene3D" id="3.10.580.10">
    <property type="entry name" value="CBS-domain"/>
    <property type="match status" value="1"/>
</dbReference>
<comment type="caution">
    <text evidence="3">The sequence shown here is derived from an EMBL/GenBank/DDBJ whole genome shotgun (WGS) entry which is preliminary data.</text>
</comment>